<gene>
    <name evidence="12" type="ORF">GGQ57_000012</name>
</gene>
<keyword evidence="12" id="KW-0418">Kinase</keyword>
<dbReference type="PRINTS" id="PR00344">
    <property type="entry name" value="BCTRLSENSOR"/>
</dbReference>
<feature type="domain" description="Histidine kinase" evidence="10">
    <location>
        <begin position="842"/>
        <end position="1060"/>
    </location>
</feature>
<keyword evidence="5" id="KW-0238">DNA-binding</keyword>
<keyword evidence="8" id="KW-0472">Membrane</keyword>
<dbReference type="EMBL" id="JACHOC010000001">
    <property type="protein sequence ID" value="MBB4620138.1"/>
    <property type="molecule type" value="Genomic_DNA"/>
</dbReference>
<dbReference type="InterPro" id="IPR036890">
    <property type="entry name" value="HATPase_C_sf"/>
</dbReference>
<feature type="domain" description="Response regulatory" evidence="11">
    <location>
        <begin position="1100"/>
        <end position="1215"/>
    </location>
</feature>
<dbReference type="SUPFAM" id="SSF47384">
    <property type="entry name" value="Homodimeric domain of signal transducing histidine kinase"/>
    <property type="match status" value="1"/>
</dbReference>
<comment type="caution">
    <text evidence="12">The sequence shown here is derived from an EMBL/GenBank/DDBJ whole genome shotgun (WGS) entry which is preliminary data.</text>
</comment>
<dbReference type="InterPro" id="IPR013783">
    <property type="entry name" value="Ig-like_fold"/>
</dbReference>
<feature type="modified residue" description="4-aspartylphosphate" evidence="7">
    <location>
        <position position="1148"/>
    </location>
</feature>
<evidence type="ECO:0000256" key="4">
    <source>
        <dbReference type="ARBA" id="ARBA00023015"/>
    </source>
</evidence>
<keyword evidence="8" id="KW-0812">Transmembrane</keyword>
<evidence type="ECO:0000256" key="7">
    <source>
        <dbReference type="PROSITE-ProRule" id="PRU00169"/>
    </source>
</evidence>
<dbReference type="SMART" id="SM00342">
    <property type="entry name" value="HTH_ARAC"/>
    <property type="match status" value="1"/>
</dbReference>
<dbReference type="InterPro" id="IPR036097">
    <property type="entry name" value="HisK_dim/P_sf"/>
</dbReference>
<dbReference type="PROSITE" id="PS50110">
    <property type="entry name" value="RESPONSE_REGULATORY"/>
    <property type="match status" value="1"/>
</dbReference>
<dbReference type="InterPro" id="IPR009057">
    <property type="entry name" value="Homeodomain-like_sf"/>
</dbReference>
<reference evidence="12 13" key="1">
    <citation type="submission" date="2020-08" db="EMBL/GenBank/DDBJ databases">
        <title>Genomic Encyclopedia of Type Strains, Phase IV (KMG-IV): sequencing the most valuable type-strain genomes for metagenomic binning, comparative biology and taxonomic classification.</title>
        <authorList>
            <person name="Goeker M."/>
        </authorList>
    </citation>
    <scope>NUCLEOTIDE SEQUENCE [LARGE SCALE GENOMIC DNA]</scope>
    <source>
        <strain evidence="12 13">DSM 102983</strain>
    </source>
</reference>
<evidence type="ECO:0000313" key="13">
    <source>
        <dbReference type="Proteomes" id="UP000533637"/>
    </source>
</evidence>
<feature type="domain" description="HTH araC/xylS-type" evidence="9">
    <location>
        <begin position="1247"/>
        <end position="1346"/>
    </location>
</feature>
<dbReference type="SMART" id="SM00387">
    <property type="entry name" value="HATPase_c"/>
    <property type="match status" value="1"/>
</dbReference>
<evidence type="ECO:0000256" key="6">
    <source>
        <dbReference type="ARBA" id="ARBA00023163"/>
    </source>
</evidence>
<dbReference type="Pfam" id="PF07495">
    <property type="entry name" value="Y_Y_Y"/>
    <property type="match status" value="1"/>
</dbReference>
<dbReference type="PROSITE" id="PS50109">
    <property type="entry name" value="HIS_KIN"/>
    <property type="match status" value="1"/>
</dbReference>
<keyword evidence="8" id="KW-1133">Transmembrane helix</keyword>
<dbReference type="Gene3D" id="3.40.50.2300">
    <property type="match status" value="1"/>
</dbReference>
<dbReference type="InterPro" id="IPR005467">
    <property type="entry name" value="His_kinase_dom"/>
</dbReference>
<dbReference type="PROSITE" id="PS01124">
    <property type="entry name" value="HTH_ARAC_FAMILY_2"/>
    <property type="match status" value="1"/>
</dbReference>
<accession>A0ABR6KFN3</accession>
<evidence type="ECO:0000256" key="1">
    <source>
        <dbReference type="ARBA" id="ARBA00000085"/>
    </source>
</evidence>
<dbReference type="InterPro" id="IPR004358">
    <property type="entry name" value="Sig_transdc_His_kin-like_C"/>
</dbReference>
<dbReference type="Gene3D" id="1.10.10.60">
    <property type="entry name" value="Homeodomain-like"/>
    <property type="match status" value="2"/>
</dbReference>
<dbReference type="InterPro" id="IPR003594">
    <property type="entry name" value="HATPase_dom"/>
</dbReference>
<evidence type="ECO:0000256" key="8">
    <source>
        <dbReference type="SAM" id="Phobius"/>
    </source>
</evidence>
<dbReference type="Pfam" id="PF12833">
    <property type="entry name" value="HTH_18"/>
    <property type="match status" value="1"/>
</dbReference>
<name>A0ABR6KFN3_9BACT</name>
<organism evidence="12 13">
    <name type="scientific">Parabacteroides faecis</name>
    <dbReference type="NCBI Taxonomy" id="1217282"/>
    <lineage>
        <taxon>Bacteria</taxon>
        <taxon>Pseudomonadati</taxon>
        <taxon>Bacteroidota</taxon>
        <taxon>Bacteroidia</taxon>
        <taxon>Bacteroidales</taxon>
        <taxon>Tannerellaceae</taxon>
        <taxon>Parabacteroides</taxon>
    </lineage>
</organism>
<evidence type="ECO:0000256" key="3">
    <source>
        <dbReference type="ARBA" id="ARBA00022553"/>
    </source>
</evidence>
<dbReference type="PANTHER" id="PTHR43547:SF2">
    <property type="entry name" value="HYBRID SIGNAL TRANSDUCTION HISTIDINE KINASE C"/>
    <property type="match status" value="1"/>
</dbReference>
<dbReference type="SUPFAM" id="SSF50998">
    <property type="entry name" value="Quinoprotein alcohol dehydrogenase-like"/>
    <property type="match status" value="1"/>
</dbReference>
<dbReference type="Gene3D" id="3.30.565.10">
    <property type="entry name" value="Histidine kinase-like ATPase, C-terminal domain"/>
    <property type="match status" value="1"/>
</dbReference>
<keyword evidence="12" id="KW-0808">Transferase</keyword>
<feature type="transmembrane region" description="Helical" evidence="8">
    <location>
        <begin position="788"/>
        <end position="806"/>
    </location>
</feature>
<evidence type="ECO:0000256" key="2">
    <source>
        <dbReference type="ARBA" id="ARBA00012438"/>
    </source>
</evidence>
<dbReference type="RefSeq" id="WP_183668124.1">
    <property type="nucleotide sequence ID" value="NZ_BMPB01000006.1"/>
</dbReference>
<keyword evidence="13" id="KW-1185">Reference proteome</keyword>
<keyword evidence="3 7" id="KW-0597">Phosphoprotein</keyword>
<dbReference type="CDD" id="cd00082">
    <property type="entry name" value="HisKA"/>
    <property type="match status" value="1"/>
</dbReference>
<dbReference type="InterPro" id="IPR001789">
    <property type="entry name" value="Sig_transdc_resp-reg_receiver"/>
</dbReference>
<sequence>MNTLQILDNPRIRTLKRIHLLFFCVILHGVTNAQTLYDYYFEQITTTHGLSQNYITCIQQDSQGFIWIGTTNGVNKYDGYRMREYYSIPNDIHSLKGNYISTIYNDSSERLWIGTNNGVCYYQPQTDNFEHVDLEQLSGYSPANRHVTALFEDQNQTLWIGTAGGMLYAYLPKEKQLESYITIRQDPIRTVTSYRDSLLIGCSKLGLMHLDTKSKQMYQTSLDSLHTHVSIISFLNASNGELWIGSKEKGLLKYGEASPVITIKDIQSLCAISDTRIMIATENSGLLEYNTQTGNSTTIGTVNNKNLNSDAVTCLYKDRTNILWVGTTNGGINKFDPNRNLFKYIPILSKDLSHNSIQSVLTLSKQGEQKLLVGIDNKGLYIYDKTTNKIAPHEANERFTGLKDTPINSSLYDSRGFTWIGTYDKSLKILGPEPERSHIERLIRQKLSSSTTIKFIIEDKKHHIWIATSQGKIFRYNPGKQILEEFYRTFNNQLNPNNILSLYEDCEGRIWAGSICGLFCYEEFSNEFQLICQPDQENPYADKNKIAPIRFINEILWLGTYNGIIKYTLQSGEIQHYTTNDGLPGNLIKGLLYDQDNNHLWISTDKGLSCLNLDDERFTNFGPEDGILNREFNNMSFLHDQDGKFFFGCVNGIYHFDPKQISVNPNLPKVIITDCQFYNNDQEEKIEKTHYLPVTGKNEIRISPENSVFSLHYVALNYTNTEKNQYAYRLKNYDSQWRFVGQQRNVMFTNLDPGTYHFQVIASNNDGIWDEYGSTLKIVILPPWWRTIWAYAIYIIIIIYTFYLITRFYTNRIKMRNLLANEQFERKQLEKLNSLKIQFFSNITHEFRTPLTLILSPVNSILNKNVGKAMQHEYLKIIQNNGLKLLGLVNELLDFSKSEAGFFSFSPVCSDLSAILKNEIQPFYPLAKEKRINLQFDYDEEALICQADSVIIQKIISNLLSNAIKHTPENGQIILSLRKDKEETNSKIYICIKDSGKGIPKDQQEFIFERFYQIKQDITAGTGIGLALVKKLVSLHQGNIKVESEIGKGSLFIVEIPYIESVESDKQQIKTLVEKESLSVPSNEINEKKQDEEAAVKHHTILIAEDNKELRIYIASLLSNAYNILTAENGKEALEIAQKEQPDVILSDILMQEMDGREFCKHIKQNVNTCHIPFIMLTALASDMNQVEGLDAGADDYLTKPFNPSILQSKIVNILQSRILISRRNNTLQALQPEKVIVEDKDNQFLLHLIGIIKENLSNSDLKIDDLGKELGMSHTPFYKKIKQLTNQTPNDFLKNIRLEQAKKLLSDSDLTVSEIAYRCGFNSPKYFRECFKRHFGESPSEYQEHQIERSS</sequence>
<dbReference type="Proteomes" id="UP000533637">
    <property type="component" value="Unassembled WGS sequence"/>
</dbReference>
<keyword evidence="4" id="KW-0805">Transcription regulation</keyword>
<dbReference type="PANTHER" id="PTHR43547">
    <property type="entry name" value="TWO-COMPONENT HISTIDINE KINASE"/>
    <property type="match status" value="1"/>
</dbReference>
<dbReference type="Pfam" id="PF02518">
    <property type="entry name" value="HATPase_c"/>
    <property type="match status" value="1"/>
</dbReference>
<evidence type="ECO:0000256" key="5">
    <source>
        <dbReference type="ARBA" id="ARBA00023125"/>
    </source>
</evidence>
<evidence type="ECO:0000259" key="10">
    <source>
        <dbReference type="PROSITE" id="PS50109"/>
    </source>
</evidence>
<dbReference type="PROSITE" id="PS00041">
    <property type="entry name" value="HTH_ARAC_FAMILY_1"/>
    <property type="match status" value="1"/>
</dbReference>
<keyword evidence="6" id="KW-0804">Transcription</keyword>
<dbReference type="InterPro" id="IPR011047">
    <property type="entry name" value="Quinoprotein_ADH-like_sf"/>
</dbReference>
<dbReference type="InterPro" id="IPR011006">
    <property type="entry name" value="CheY-like_superfamily"/>
</dbReference>
<dbReference type="Gene3D" id="2.60.40.10">
    <property type="entry name" value="Immunoglobulins"/>
    <property type="match status" value="1"/>
</dbReference>
<dbReference type="SMART" id="SM00388">
    <property type="entry name" value="HisKA"/>
    <property type="match status" value="1"/>
</dbReference>
<evidence type="ECO:0000313" key="12">
    <source>
        <dbReference type="EMBL" id="MBB4620138.1"/>
    </source>
</evidence>
<evidence type="ECO:0000259" key="9">
    <source>
        <dbReference type="PROSITE" id="PS01124"/>
    </source>
</evidence>
<dbReference type="EC" id="2.7.13.3" evidence="2"/>
<dbReference type="InterPro" id="IPR011110">
    <property type="entry name" value="Reg_prop"/>
</dbReference>
<dbReference type="InterPro" id="IPR018062">
    <property type="entry name" value="HTH_AraC-typ_CS"/>
</dbReference>
<proteinExistence type="predicted"/>
<dbReference type="Gene3D" id="2.130.10.10">
    <property type="entry name" value="YVTN repeat-like/Quinoprotein amine dehydrogenase"/>
    <property type="match status" value="2"/>
</dbReference>
<dbReference type="InterPro" id="IPR011123">
    <property type="entry name" value="Y_Y_Y"/>
</dbReference>
<dbReference type="SUPFAM" id="SSF63829">
    <property type="entry name" value="Calcium-dependent phosphotriesterase"/>
    <property type="match status" value="2"/>
</dbReference>
<dbReference type="CDD" id="cd16922">
    <property type="entry name" value="HATPase_EvgS-ArcB-TorS-like"/>
    <property type="match status" value="1"/>
</dbReference>
<protein>
    <recommendedName>
        <fullName evidence="2">histidine kinase</fullName>
        <ecNumber evidence="2">2.7.13.3</ecNumber>
    </recommendedName>
</protein>
<dbReference type="SUPFAM" id="SSF52172">
    <property type="entry name" value="CheY-like"/>
    <property type="match status" value="1"/>
</dbReference>
<dbReference type="InterPro" id="IPR003661">
    <property type="entry name" value="HisK_dim/P_dom"/>
</dbReference>
<dbReference type="SUPFAM" id="SSF46689">
    <property type="entry name" value="Homeodomain-like"/>
    <property type="match status" value="1"/>
</dbReference>
<dbReference type="InterPro" id="IPR015943">
    <property type="entry name" value="WD40/YVTN_repeat-like_dom_sf"/>
</dbReference>
<comment type="catalytic activity">
    <reaction evidence="1">
        <text>ATP + protein L-histidine = ADP + protein N-phospho-L-histidine.</text>
        <dbReference type="EC" id="2.7.13.3"/>
    </reaction>
</comment>
<dbReference type="InterPro" id="IPR018060">
    <property type="entry name" value="HTH_AraC"/>
</dbReference>
<dbReference type="Pfam" id="PF00512">
    <property type="entry name" value="HisKA"/>
    <property type="match status" value="1"/>
</dbReference>
<dbReference type="Pfam" id="PF07494">
    <property type="entry name" value="Reg_prop"/>
    <property type="match status" value="4"/>
</dbReference>
<dbReference type="GO" id="GO:0016301">
    <property type="term" value="F:kinase activity"/>
    <property type="evidence" value="ECO:0007669"/>
    <property type="project" value="UniProtKB-KW"/>
</dbReference>
<dbReference type="Pfam" id="PF00072">
    <property type="entry name" value="Response_reg"/>
    <property type="match status" value="1"/>
</dbReference>
<evidence type="ECO:0000259" key="11">
    <source>
        <dbReference type="PROSITE" id="PS50110"/>
    </source>
</evidence>
<dbReference type="SMART" id="SM00448">
    <property type="entry name" value="REC"/>
    <property type="match status" value="1"/>
</dbReference>
<dbReference type="SUPFAM" id="SSF55874">
    <property type="entry name" value="ATPase domain of HSP90 chaperone/DNA topoisomerase II/histidine kinase"/>
    <property type="match status" value="1"/>
</dbReference>
<dbReference type="Gene3D" id="1.10.287.130">
    <property type="match status" value="1"/>
</dbReference>